<dbReference type="EMBL" id="FZNY01000004">
    <property type="protein sequence ID" value="SNR94664.1"/>
    <property type="molecule type" value="Genomic_DNA"/>
</dbReference>
<dbReference type="AlphaFoldDB" id="A0A239AI04"/>
<evidence type="ECO:0000313" key="3">
    <source>
        <dbReference type="Proteomes" id="UP000198379"/>
    </source>
</evidence>
<evidence type="ECO:0008006" key="4">
    <source>
        <dbReference type="Google" id="ProtNLM"/>
    </source>
</evidence>
<accession>A0A239AI04</accession>
<keyword evidence="3" id="KW-1185">Reference proteome</keyword>
<gene>
    <name evidence="2" type="ORF">SAMN06265376_104417</name>
</gene>
<proteinExistence type="predicted"/>
<feature type="signal peptide" evidence="1">
    <location>
        <begin position="1"/>
        <end position="20"/>
    </location>
</feature>
<feature type="chain" id="PRO_5013167446" description="Lipoprotein" evidence="1">
    <location>
        <begin position="21"/>
        <end position="164"/>
    </location>
</feature>
<dbReference type="PROSITE" id="PS51257">
    <property type="entry name" value="PROKAR_LIPOPROTEIN"/>
    <property type="match status" value="1"/>
</dbReference>
<keyword evidence="1" id="KW-0732">Signal</keyword>
<reference evidence="2 3" key="1">
    <citation type="submission" date="2017-06" db="EMBL/GenBank/DDBJ databases">
        <authorList>
            <person name="Kim H.J."/>
            <person name="Triplett B.A."/>
        </authorList>
    </citation>
    <scope>NUCLEOTIDE SEQUENCE [LARGE SCALE GENOMIC DNA]</scope>
    <source>
        <strain evidence="2 3">DSM 25597</strain>
    </source>
</reference>
<dbReference type="Proteomes" id="UP000198379">
    <property type="component" value="Unassembled WGS sequence"/>
</dbReference>
<dbReference type="OrthoDB" id="882231at2"/>
<sequence>MKTYLTICFMLITLSACSQRDWTGPTGKEPLPEKLKDIRQAITVVNFPKENDPVQIKDRYYWKHATSILCKESAITIIEYGAYLFYDGKWNLRKSYPLKELDKTFGTKKQQLLQGEPYTWTDNWRTDKNPYAGWAMWYFIGKTANGETVCGYNTIHTTNNILNN</sequence>
<name>A0A239AI04_9FLAO</name>
<organism evidence="2 3">
    <name type="scientific">Dokdonia pacifica</name>
    <dbReference type="NCBI Taxonomy" id="1627892"/>
    <lineage>
        <taxon>Bacteria</taxon>
        <taxon>Pseudomonadati</taxon>
        <taxon>Bacteroidota</taxon>
        <taxon>Flavobacteriia</taxon>
        <taxon>Flavobacteriales</taxon>
        <taxon>Flavobacteriaceae</taxon>
        <taxon>Dokdonia</taxon>
    </lineage>
</organism>
<dbReference type="RefSeq" id="WP_089372208.1">
    <property type="nucleotide sequence ID" value="NZ_BMEP01000008.1"/>
</dbReference>
<evidence type="ECO:0000313" key="2">
    <source>
        <dbReference type="EMBL" id="SNR94664.1"/>
    </source>
</evidence>
<evidence type="ECO:0000256" key="1">
    <source>
        <dbReference type="SAM" id="SignalP"/>
    </source>
</evidence>
<protein>
    <recommendedName>
        <fullName evidence="4">Lipoprotein</fullName>
    </recommendedName>
</protein>